<evidence type="ECO:0000313" key="3">
    <source>
        <dbReference type="EMBL" id="WNB17616.1"/>
    </source>
</evidence>
<proteinExistence type="predicted"/>
<sequence length="141" mass="16158">MKRYFPINRRQLQPNKRTGLFGIITLVAILSGLLLFFTNEKQNAEILSSYCGGFGLYGKSLVLMKDSTFRFSYYGCSQTNGYVSGQWNSNGQILTLIPAQIDDVLNLKYQKYKSKLIPLKDSSEAEFVLCKNYEHPTKKEY</sequence>
<dbReference type="EMBL" id="CP129970">
    <property type="protein sequence ID" value="WKK85740.1"/>
    <property type="molecule type" value="Genomic_DNA"/>
</dbReference>
<evidence type="ECO:0000313" key="2">
    <source>
        <dbReference type="EMBL" id="WKK85740.1"/>
    </source>
</evidence>
<dbReference type="EMBL" id="CP129968">
    <property type="protein sequence ID" value="WNB17616.1"/>
    <property type="molecule type" value="Genomic_DNA"/>
</dbReference>
<dbReference type="Proteomes" id="UP001232019">
    <property type="component" value="Chromosome"/>
</dbReference>
<dbReference type="RefSeq" id="WP_302102113.1">
    <property type="nucleotide sequence ID" value="NZ_CP129968.2"/>
</dbReference>
<organism evidence="3">
    <name type="scientific">Marivirga arenosa</name>
    <dbReference type="NCBI Taxonomy" id="3059076"/>
    <lineage>
        <taxon>Bacteria</taxon>
        <taxon>Pseudomonadati</taxon>
        <taxon>Bacteroidota</taxon>
        <taxon>Cytophagia</taxon>
        <taxon>Cytophagales</taxon>
        <taxon>Marivirgaceae</taxon>
        <taxon>Marivirga</taxon>
    </lineage>
</organism>
<keyword evidence="4" id="KW-1185">Reference proteome</keyword>
<keyword evidence="1" id="KW-0472">Membrane</keyword>
<name>A0AA52EXK9_9BACT</name>
<gene>
    <name evidence="3" type="ORF">QYS47_34485</name>
    <name evidence="2" type="ORF">QYS48_01155</name>
</gene>
<evidence type="ECO:0000313" key="4">
    <source>
        <dbReference type="Proteomes" id="UP001244443"/>
    </source>
</evidence>
<accession>A0AA52EXK9</accession>
<keyword evidence="1" id="KW-0812">Transmembrane</keyword>
<keyword evidence="1" id="KW-1133">Transmembrane helix</keyword>
<accession>A0AA49JDZ5</accession>
<dbReference type="Proteomes" id="UP001244443">
    <property type="component" value="Chromosome"/>
</dbReference>
<reference evidence="3 4" key="1">
    <citation type="submission" date="2023-08" db="EMBL/GenBank/DDBJ databases">
        <title>Comparative genomics and taxonomic characterization of three novel marine species of genus Marivirga.</title>
        <authorList>
            <person name="Muhammad N."/>
            <person name="Kim S.-G."/>
        </authorList>
    </citation>
    <scope>NUCLEOTIDE SEQUENCE</scope>
    <source>
        <strain evidence="2 4">ABR2-2</strain>
        <strain evidence="3">BKB1-2</strain>
    </source>
</reference>
<feature type="transmembrane region" description="Helical" evidence="1">
    <location>
        <begin position="20"/>
        <end position="38"/>
    </location>
</feature>
<protein>
    <submittedName>
        <fullName evidence="3">Uncharacterized protein</fullName>
    </submittedName>
</protein>
<dbReference type="AlphaFoldDB" id="A0AA52EXK9"/>
<evidence type="ECO:0000256" key="1">
    <source>
        <dbReference type="SAM" id="Phobius"/>
    </source>
</evidence>
<dbReference type="KEGG" id="marp:QYS47_34485"/>